<dbReference type="Pfam" id="PF00481">
    <property type="entry name" value="PP2C"/>
    <property type="match status" value="1"/>
</dbReference>
<evidence type="ECO:0000256" key="2">
    <source>
        <dbReference type="ARBA" id="ARBA00022801"/>
    </source>
</evidence>
<reference evidence="6 7" key="1">
    <citation type="submission" date="2020-08" db="EMBL/GenBank/DDBJ databases">
        <authorList>
            <person name="Newling K."/>
            <person name="Davey J."/>
            <person name="Forrester S."/>
        </authorList>
    </citation>
    <scope>NUCLEOTIDE SEQUENCE [LARGE SCALE GENOMIC DNA]</scope>
    <source>
        <strain evidence="7">Crithidia deanei Carvalho (ATCC PRA-265)</strain>
    </source>
</reference>
<keyword evidence="2 4" id="KW-0378">Hydrolase</keyword>
<dbReference type="SUPFAM" id="SSF81606">
    <property type="entry name" value="PP2C-like"/>
    <property type="match status" value="1"/>
</dbReference>
<keyword evidence="7" id="KW-1185">Reference proteome</keyword>
<keyword evidence="3 4" id="KW-0904">Protein phosphatase</keyword>
<proteinExistence type="inferred from homology"/>
<evidence type="ECO:0000313" key="7">
    <source>
        <dbReference type="Proteomes" id="UP000515908"/>
    </source>
</evidence>
<dbReference type="PROSITE" id="PS51746">
    <property type="entry name" value="PPM_2"/>
    <property type="match status" value="1"/>
</dbReference>
<sequence length="279" mass="30179">MEDKHTMLAEGIPFFGVYDGHGGTGCAEYLRDNLHRLILSHPEVKTQPDKALREGILEADRAFLKKCEAEQTDSGCVCAVVLLVGDKLVVGNVGDTEIVLCRDGKATALTTKHSPKFDPTEADRIRAVGGKMIGHRVAHPKFNGRACSLAVSRAIGDATFKLDSYTGGQPSGIIAEPYTTVRRITPQDEFLVIGCDGLWDVLTHQEVVDICRQCDDDGATPHMITEALVDEAMLRGSTDNVTVAFVSIQSIPHGDLSRNRSSAFSISRKGSDCYSMSGK</sequence>
<evidence type="ECO:0000256" key="1">
    <source>
        <dbReference type="ARBA" id="ARBA00022723"/>
    </source>
</evidence>
<dbReference type="PANTHER" id="PTHR47992">
    <property type="entry name" value="PROTEIN PHOSPHATASE"/>
    <property type="match status" value="1"/>
</dbReference>
<evidence type="ECO:0000313" key="6">
    <source>
        <dbReference type="EMBL" id="CAD2214956.1"/>
    </source>
</evidence>
<dbReference type="InterPro" id="IPR000222">
    <property type="entry name" value="PP2C_BS"/>
</dbReference>
<dbReference type="Gene3D" id="3.60.40.10">
    <property type="entry name" value="PPM-type phosphatase domain"/>
    <property type="match status" value="1"/>
</dbReference>
<evidence type="ECO:0000256" key="3">
    <source>
        <dbReference type="ARBA" id="ARBA00022912"/>
    </source>
</evidence>
<dbReference type="SMART" id="SM00332">
    <property type="entry name" value="PP2Cc"/>
    <property type="match status" value="1"/>
</dbReference>
<evidence type="ECO:0000259" key="5">
    <source>
        <dbReference type="PROSITE" id="PS51746"/>
    </source>
</evidence>
<dbReference type="PROSITE" id="PS01032">
    <property type="entry name" value="PPM_1"/>
    <property type="match status" value="1"/>
</dbReference>
<dbReference type="InterPro" id="IPR001932">
    <property type="entry name" value="PPM-type_phosphatase-like_dom"/>
</dbReference>
<dbReference type="VEuPathDB" id="TriTrypDB:ADEAN_000240900"/>
<dbReference type="InterPro" id="IPR036457">
    <property type="entry name" value="PPM-type-like_dom_sf"/>
</dbReference>
<keyword evidence="1" id="KW-0479">Metal-binding</keyword>
<dbReference type="GO" id="GO:0004722">
    <property type="term" value="F:protein serine/threonine phosphatase activity"/>
    <property type="evidence" value="ECO:0007669"/>
    <property type="project" value="InterPro"/>
</dbReference>
<organism evidence="6 7">
    <name type="scientific">Angomonas deanei</name>
    <dbReference type="NCBI Taxonomy" id="59799"/>
    <lineage>
        <taxon>Eukaryota</taxon>
        <taxon>Discoba</taxon>
        <taxon>Euglenozoa</taxon>
        <taxon>Kinetoplastea</taxon>
        <taxon>Metakinetoplastina</taxon>
        <taxon>Trypanosomatida</taxon>
        <taxon>Trypanosomatidae</taxon>
        <taxon>Strigomonadinae</taxon>
        <taxon>Angomonas</taxon>
    </lineage>
</organism>
<dbReference type="AlphaFoldDB" id="A0A7G2C5E4"/>
<dbReference type="EMBL" id="LR877148">
    <property type="protein sequence ID" value="CAD2214956.1"/>
    <property type="molecule type" value="Genomic_DNA"/>
</dbReference>
<dbReference type="GO" id="GO:0046872">
    <property type="term" value="F:metal ion binding"/>
    <property type="evidence" value="ECO:0007669"/>
    <property type="project" value="UniProtKB-KW"/>
</dbReference>
<accession>A0A7G2C5E4</accession>
<comment type="similarity">
    <text evidence="4">Belongs to the PP2C family.</text>
</comment>
<evidence type="ECO:0000256" key="4">
    <source>
        <dbReference type="RuleBase" id="RU003465"/>
    </source>
</evidence>
<dbReference type="CDD" id="cd00143">
    <property type="entry name" value="PP2Cc"/>
    <property type="match status" value="1"/>
</dbReference>
<dbReference type="OrthoDB" id="10264738at2759"/>
<dbReference type="InterPro" id="IPR015655">
    <property type="entry name" value="PP2C"/>
</dbReference>
<name>A0A7G2C5E4_9TRYP</name>
<gene>
    <name evidence="6" type="ORF">ADEAN_000240900</name>
</gene>
<dbReference type="Proteomes" id="UP000515908">
    <property type="component" value="Chromosome 04"/>
</dbReference>
<protein>
    <submittedName>
        <fullName evidence="6">Protein phosphatase 2C, putative</fullName>
    </submittedName>
</protein>
<feature type="domain" description="PPM-type phosphatase" evidence="5">
    <location>
        <begin position="1"/>
        <end position="248"/>
    </location>
</feature>